<feature type="compositionally biased region" description="Basic and acidic residues" evidence="1">
    <location>
        <begin position="46"/>
        <end position="67"/>
    </location>
</feature>
<organism evidence="2 3">
    <name type="scientific">Gordonia lacunae</name>
    <dbReference type="NCBI Taxonomy" id="417102"/>
    <lineage>
        <taxon>Bacteria</taxon>
        <taxon>Bacillati</taxon>
        <taxon>Actinomycetota</taxon>
        <taxon>Actinomycetes</taxon>
        <taxon>Mycobacteriales</taxon>
        <taxon>Gordoniaceae</taxon>
        <taxon>Gordonia</taxon>
    </lineage>
</organism>
<evidence type="ECO:0000256" key="1">
    <source>
        <dbReference type="SAM" id="MobiDB-lite"/>
    </source>
</evidence>
<dbReference type="AlphaFoldDB" id="A0A243QBI7"/>
<comment type="caution">
    <text evidence="2">The sequence shown here is derived from an EMBL/GenBank/DDBJ whole genome shotgun (WGS) entry which is preliminary data.</text>
</comment>
<evidence type="ECO:0000313" key="3">
    <source>
        <dbReference type="Proteomes" id="UP000194632"/>
    </source>
</evidence>
<keyword evidence="3" id="KW-1185">Reference proteome</keyword>
<name>A0A243QBI7_9ACTN</name>
<evidence type="ECO:0000313" key="2">
    <source>
        <dbReference type="EMBL" id="OUC79084.1"/>
    </source>
</evidence>
<accession>A0A243QBI7</accession>
<reference evidence="2 3" key="1">
    <citation type="submission" date="2017-05" db="EMBL/GenBank/DDBJ databases">
        <title>Biotechnological potential of actinobacteria isolated from South African environments.</title>
        <authorList>
            <person name="Le Roes-Hill M."/>
            <person name="Prins A."/>
            <person name="Durrell K.A."/>
        </authorList>
    </citation>
    <scope>NUCLEOTIDE SEQUENCE [LARGE SCALE GENOMIC DNA]</scope>
    <source>
        <strain evidence="2">BS2</strain>
    </source>
</reference>
<feature type="region of interest" description="Disordered" evidence="1">
    <location>
        <begin position="1"/>
        <end position="67"/>
    </location>
</feature>
<proteinExistence type="predicted"/>
<dbReference type="Proteomes" id="UP000194632">
    <property type="component" value="Unassembled WGS sequence"/>
</dbReference>
<gene>
    <name evidence="2" type="ORF">CA982_10230</name>
</gene>
<protein>
    <submittedName>
        <fullName evidence="2">Uncharacterized protein</fullName>
    </submittedName>
</protein>
<dbReference type="STRING" id="417102.CA982_10230"/>
<sequence length="67" mass="7616">MAHEPAGPEKSAMSSDDDAAQHRAARRRRLDSVFGDDLPELTSDDSDQHHTGRSKDWFEAQRPPHYE</sequence>
<dbReference type="EMBL" id="NGFO01000009">
    <property type="protein sequence ID" value="OUC79084.1"/>
    <property type="molecule type" value="Genomic_DNA"/>
</dbReference>